<keyword evidence="2" id="KW-1185">Reference proteome</keyword>
<proteinExistence type="predicted"/>
<evidence type="ECO:0000313" key="2">
    <source>
        <dbReference type="Proteomes" id="UP001175271"/>
    </source>
</evidence>
<sequence>MDQLPYCFYSDLAHTLSVETLRSFSGLSLPIMDRFHDVHKKKRQDWACYPNYSTNQNAFSCIFAHGLEDFVPLRDLLRHSDLDYIRFHIVSFEKLPIPQNESHLIVEDRDLERLFKFVASHMHPRPEEFFFKNMIPGFLPFMNLLSTFPFECVTLRYFPKTSCPEFLKRQLTPRLQKLELFGNWPSSINAEIDHFPSLAIDKTAIILSLDTVKLLLLNLRKQAITVAAKVGTSFEEMFTLLGFKGDNTEPPVGLGSMMAAVGGRSIAWLLFVLSLASFLPDNVEGCQALQLMGTCQQLTVFGANGNNLIVGALVNISYGLSGQEAIAWQQLIQQCNATSHNASLSSYQIISICAAQIELIFQQYTDLYQKFIYSSIGSWGVFNDLIQIASYINAPYTQGVIAAVNGQCALQAALQGYEAKITNATEIAALNYLITQIGSAVNNASLSYDQKMALIAVDFQKFFGTYPYWALSIESITISGFGSVQAFLDVANEYYRLSIASQLFIVDSGQTECRLIVDLINDVNNPAYNLSVSNQQILLGFINSTELLIANSSLSAQDKINDVMAEYIEFSQTAPSLQYVVRAFPIGVQFGFGTFGDLVNMFDFFYYFNAISGGSTSTTTTTRVPG</sequence>
<organism evidence="1 2">
    <name type="scientific">Steinernema hermaphroditum</name>
    <dbReference type="NCBI Taxonomy" id="289476"/>
    <lineage>
        <taxon>Eukaryota</taxon>
        <taxon>Metazoa</taxon>
        <taxon>Ecdysozoa</taxon>
        <taxon>Nematoda</taxon>
        <taxon>Chromadorea</taxon>
        <taxon>Rhabditida</taxon>
        <taxon>Tylenchina</taxon>
        <taxon>Panagrolaimomorpha</taxon>
        <taxon>Strongyloidoidea</taxon>
        <taxon>Steinernematidae</taxon>
        <taxon>Steinernema</taxon>
    </lineage>
</organism>
<comment type="caution">
    <text evidence="1">The sequence shown here is derived from an EMBL/GenBank/DDBJ whole genome shotgun (WGS) entry which is preliminary data.</text>
</comment>
<gene>
    <name evidence="1" type="ORF">QR680_015438</name>
</gene>
<name>A0AA39HA94_9BILA</name>
<protein>
    <submittedName>
        <fullName evidence="1">Uncharacterized protein</fullName>
    </submittedName>
</protein>
<reference evidence="1" key="1">
    <citation type="submission" date="2023-06" db="EMBL/GenBank/DDBJ databases">
        <title>Genomic analysis of the entomopathogenic nematode Steinernema hermaphroditum.</title>
        <authorList>
            <person name="Schwarz E.M."/>
            <person name="Heppert J.K."/>
            <person name="Baniya A."/>
            <person name="Schwartz H.T."/>
            <person name="Tan C.-H."/>
            <person name="Antoshechkin I."/>
            <person name="Sternberg P.W."/>
            <person name="Goodrich-Blair H."/>
            <person name="Dillman A.R."/>
        </authorList>
    </citation>
    <scope>NUCLEOTIDE SEQUENCE</scope>
    <source>
        <strain evidence="1">PS9179</strain>
        <tissue evidence="1">Whole animal</tissue>
    </source>
</reference>
<evidence type="ECO:0000313" key="1">
    <source>
        <dbReference type="EMBL" id="KAK0400767.1"/>
    </source>
</evidence>
<accession>A0AA39HA94</accession>
<dbReference type="EMBL" id="JAUCMV010000004">
    <property type="protein sequence ID" value="KAK0400767.1"/>
    <property type="molecule type" value="Genomic_DNA"/>
</dbReference>
<dbReference type="Proteomes" id="UP001175271">
    <property type="component" value="Unassembled WGS sequence"/>
</dbReference>
<dbReference type="AlphaFoldDB" id="A0AA39HA94"/>